<feature type="domain" description="RelA/SpoT" evidence="1">
    <location>
        <begin position="8"/>
        <end position="64"/>
    </location>
</feature>
<comment type="caution">
    <text evidence="2">The sequence shown here is derived from an EMBL/GenBank/DDBJ whole genome shotgun (WGS) entry which is preliminary data.</text>
</comment>
<dbReference type="EMBL" id="BMJS01000012">
    <property type="protein sequence ID" value="GGF97212.1"/>
    <property type="molecule type" value="Genomic_DNA"/>
</dbReference>
<keyword evidence="3" id="KW-1185">Reference proteome</keyword>
<reference evidence="2" key="2">
    <citation type="submission" date="2020-09" db="EMBL/GenBank/DDBJ databases">
        <authorList>
            <person name="Sun Q."/>
            <person name="Zhou Y."/>
        </authorList>
    </citation>
    <scope>NUCLEOTIDE SEQUENCE</scope>
    <source>
        <strain evidence="2">CGMCC 1.15758</strain>
    </source>
</reference>
<gene>
    <name evidence="2" type="ORF">GCM10010995_13040</name>
</gene>
<proteinExistence type="predicted"/>
<dbReference type="CDD" id="cd05399">
    <property type="entry name" value="NT_Rel-Spo_like"/>
    <property type="match status" value="1"/>
</dbReference>
<dbReference type="GO" id="GO:0015969">
    <property type="term" value="P:guanosine tetraphosphate metabolic process"/>
    <property type="evidence" value="ECO:0007669"/>
    <property type="project" value="InterPro"/>
</dbReference>
<evidence type="ECO:0000313" key="3">
    <source>
        <dbReference type="Proteomes" id="UP000636949"/>
    </source>
</evidence>
<dbReference type="Pfam" id="PF04607">
    <property type="entry name" value="RelA_SpoT"/>
    <property type="match status" value="1"/>
</dbReference>
<dbReference type="SUPFAM" id="SSF81301">
    <property type="entry name" value="Nucleotidyltransferase"/>
    <property type="match status" value="1"/>
</dbReference>
<organism evidence="2 3">
    <name type="scientific">Cysteiniphilum litorale</name>
    <dbReference type="NCBI Taxonomy" id="2056700"/>
    <lineage>
        <taxon>Bacteria</taxon>
        <taxon>Pseudomonadati</taxon>
        <taxon>Pseudomonadota</taxon>
        <taxon>Gammaproteobacteria</taxon>
        <taxon>Thiotrichales</taxon>
        <taxon>Fastidiosibacteraceae</taxon>
        <taxon>Cysteiniphilum</taxon>
    </lineage>
</organism>
<dbReference type="PANTHER" id="PTHR47837">
    <property type="entry name" value="GTP PYROPHOSPHOKINASE YJBM"/>
    <property type="match status" value="1"/>
</dbReference>
<reference evidence="2" key="1">
    <citation type="journal article" date="2014" name="Int. J. Syst. Evol. Microbiol.">
        <title>Complete genome sequence of Corynebacterium casei LMG S-19264T (=DSM 44701T), isolated from a smear-ripened cheese.</title>
        <authorList>
            <consortium name="US DOE Joint Genome Institute (JGI-PGF)"/>
            <person name="Walter F."/>
            <person name="Albersmeier A."/>
            <person name="Kalinowski J."/>
            <person name="Ruckert C."/>
        </authorList>
    </citation>
    <scope>NUCLEOTIDE SEQUENCE</scope>
    <source>
        <strain evidence="2">CGMCC 1.15758</strain>
    </source>
</reference>
<protein>
    <recommendedName>
        <fullName evidence="1">RelA/SpoT domain-containing protein</fullName>
    </recommendedName>
</protein>
<name>A0A8J2Z4G1_9GAMM</name>
<dbReference type="AlphaFoldDB" id="A0A8J2Z4G1"/>
<dbReference type="Proteomes" id="UP000636949">
    <property type="component" value="Unassembled WGS sequence"/>
</dbReference>
<evidence type="ECO:0000259" key="1">
    <source>
        <dbReference type="Pfam" id="PF04607"/>
    </source>
</evidence>
<accession>A0A8J2Z4G1</accession>
<sequence length="227" mass="26403">MLANELTKKVMKIEKNYFDSPKKSGYRSLHLSYKYNPTKEENAKYQGLTVEVQLRTKVQHAWATAVEIVGLFNREMLKASTGNEKWLEFFARVSDEFAKMEQLPTTGLFGDNNVDQIIKLDNELNALATLSKYRVTTQFIDKKAPSIGEYYLLILQDQEIKIQPFTKNGYQRAVETYLALEKQFNDDRNTDIVLINAQPLKELKKAYPNYFADSHEFIRLAKQTIKR</sequence>
<dbReference type="Gene3D" id="3.30.460.10">
    <property type="entry name" value="Beta Polymerase, domain 2"/>
    <property type="match status" value="1"/>
</dbReference>
<dbReference type="InterPro" id="IPR043519">
    <property type="entry name" value="NT_sf"/>
</dbReference>
<dbReference type="InterPro" id="IPR052366">
    <property type="entry name" value="GTP_Pyrophosphokinase"/>
</dbReference>
<evidence type="ECO:0000313" key="2">
    <source>
        <dbReference type="EMBL" id="GGF97212.1"/>
    </source>
</evidence>
<dbReference type="InterPro" id="IPR007685">
    <property type="entry name" value="RelA_SpoT"/>
</dbReference>
<dbReference type="PANTHER" id="PTHR47837:SF1">
    <property type="entry name" value="GTP PYROPHOSPHOKINASE YJBM"/>
    <property type="match status" value="1"/>
</dbReference>